<feature type="domain" description="AAA+ ATPase" evidence="4">
    <location>
        <begin position="231"/>
        <end position="365"/>
    </location>
</feature>
<keyword evidence="2" id="KW-0547">Nucleotide-binding</keyword>
<evidence type="ECO:0000313" key="5">
    <source>
        <dbReference type="EMBL" id="MDR6241977.1"/>
    </source>
</evidence>
<organism evidence="5 6">
    <name type="scientific">Aureibacter tunicatorum</name>
    <dbReference type="NCBI Taxonomy" id="866807"/>
    <lineage>
        <taxon>Bacteria</taxon>
        <taxon>Pseudomonadati</taxon>
        <taxon>Bacteroidota</taxon>
        <taxon>Cytophagia</taxon>
        <taxon>Cytophagales</taxon>
        <taxon>Persicobacteraceae</taxon>
        <taxon>Aureibacter</taxon>
    </lineage>
</organism>
<comment type="similarity">
    <text evidence="1">Belongs to the AAA ATPase family.</text>
</comment>
<dbReference type="InterPro" id="IPR003959">
    <property type="entry name" value="ATPase_AAA_core"/>
</dbReference>
<reference evidence="5" key="1">
    <citation type="submission" date="2023-07" db="EMBL/GenBank/DDBJ databases">
        <title>Genomic Encyclopedia of Type Strains, Phase IV (KMG-IV): sequencing the most valuable type-strain genomes for metagenomic binning, comparative biology and taxonomic classification.</title>
        <authorList>
            <person name="Goeker M."/>
        </authorList>
    </citation>
    <scope>NUCLEOTIDE SEQUENCE</scope>
    <source>
        <strain evidence="5">DSM 26174</strain>
    </source>
</reference>
<dbReference type="SMART" id="SM00382">
    <property type="entry name" value="AAA"/>
    <property type="match status" value="1"/>
</dbReference>
<dbReference type="PANTHER" id="PTHR23073">
    <property type="entry name" value="26S PROTEASOME REGULATORY SUBUNIT"/>
    <property type="match status" value="1"/>
</dbReference>
<accession>A0AAE4BVK4</accession>
<dbReference type="CDD" id="cd19481">
    <property type="entry name" value="RecA-like_protease"/>
    <property type="match status" value="1"/>
</dbReference>
<protein>
    <submittedName>
        <fullName evidence="5">DNA polymerase III delta prime subunit</fullName>
    </submittedName>
</protein>
<dbReference type="InterPro" id="IPR027417">
    <property type="entry name" value="P-loop_NTPase"/>
</dbReference>
<dbReference type="GO" id="GO:0016887">
    <property type="term" value="F:ATP hydrolysis activity"/>
    <property type="evidence" value="ECO:0007669"/>
    <property type="project" value="InterPro"/>
</dbReference>
<dbReference type="InterPro" id="IPR003593">
    <property type="entry name" value="AAA+_ATPase"/>
</dbReference>
<evidence type="ECO:0000256" key="2">
    <source>
        <dbReference type="ARBA" id="ARBA00022741"/>
    </source>
</evidence>
<dbReference type="SUPFAM" id="SSF52540">
    <property type="entry name" value="P-loop containing nucleoside triphosphate hydrolases"/>
    <property type="match status" value="1"/>
</dbReference>
<evidence type="ECO:0000256" key="3">
    <source>
        <dbReference type="ARBA" id="ARBA00022840"/>
    </source>
</evidence>
<dbReference type="RefSeq" id="WP_309943216.1">
    <property type="nucleotide sequence ID" value="NZ_AP025311.1"/>
</dbReference>
<gene>
    <name evidence="5" type="ORF">HNQ88_005064</name>
</gene>
<dbReference type="AlphaFoldDB" id="A0AAE4BVK4"/>
<evidence type="ECO:0000259" key="4">
    <source>
        <dbReference type="SMART" id="SM00382"/>
    </source>
</evidence>
<sequence length="437" mass="49265">MDLYSTFIGNFSLLEKLVDIRLEELHLNKPIDNASCVQILNGFCLYSDDENPFVEFRKAASPSSLEDFSLILAMASVIAPSLIDKMAVKGNPFSLFRSPDGFLLPSGETCLKLIAGNTIKVRTDAFRFLSQDGNVYFSSKIISLNAPPELMSFTYAPFIVDKDFLNFFLQLRPSLPELSPEFPASTIDTSLNWDDLILEDSVASRLDEAITFVQAKDKLKADYGFGDHMKDGTRMVFHGPSGTGKTLAVALLGKKLDKKVYRVDLSKLVSKFIGETNKNLEKLFDQLEGEDIILFFDEGDAVFGQRNTGSGRSSSHHYANQEIAYLLQRIEDFNGIVIIASNLKKNMDVAFLRRFDHMIYFPFPSAPVREKIWKKFWPKLCVPDTAFDLKSLAKRYEISPAGIINVLKRLALAHVKNNFLSIDAKLMNRLVTEEIYK</sequence>
<dbReference type="InterPro" id="IPR050221">
    <property type="entry name" value="26S_Proteasome_ATPase"/>
</dbReference>
<name>A0AAE4BVK4_9BACT</name>
<dbReference type="Proteomes" id="UP001185092">
    <property type="component" value="Unassembled WGS sequence"/>
</dbReference>
<dbReference type="Pfam" id="PF00004">
    <property type="entry name" value="AAA"/>
    <property type="match status" value="1"/>
</dbReference>
<evidence type="ECO:0000256" key="1">
    <source>
        <dbReference type="ARBA" id="ARBA00006914"/>
    </source>
</evidence>
<proteinExistence type="inferred from homology"/>
<dbReference type="Gene3D" id="3.40.50.300">
    <property type="entry name" value="P-loop containing nucleotide triphosphate hydrolases"/>
    <property type="match status" value="1"/>
</dbReference>
<evidence type="ECO:0000313" key="6">
    <source>
        <dbReference type="Proteomes" id="UP001185092"/>
    </source>
</evidence>
<comment type="caution">
    <text evidence="5">The sequence shown here is derived from an EMBL/GenBank/DDBJ whole genome shotgun (WGS) entry which is preliminary data.</text>
</comment>
<dbReference type="GO" id="GO:0005524">
    <property type="term" value="F:ATP binding"/>
    <property type="evidence" value="ECO:0007669"/>
    <property type="project" value="UniProtKB-KW"/>
</dbReference>
<keyword evidence="3" id="KW-0067">ATP-binding</keyword>
<dbReference type="EMBL" id="JAVDQD010000014">
    <property type="protein sequence ID" value="MDR6241977.1"/>
    <property type="molecule type" value="Genomic_DNA"/>
</dbReference>
<keyword evidence="6" id="KW-1185">Reference proteome</keyword>